<dbReference type="Pfam" id="PF03239">
    <property type="entry name" value="FTR1"/>
    <property type="match status" value="1"/>
</dbReference>
<keyword evidence="3 6" id="KW-0812">Transmembrane</keyword>
<evidence type="ECO:0000313" key="8">
    <source>
        <dbReference type="Proteomes" id="UP000751190"/>
    </source>
</evidence>
<evidence type="ECO:0000256" key="1">
    <source>
        <dbReference type="ARBA" id="ARBA00004141"/>
    </source>
</evidence>
<sequence length="338" mass="37126">MSGVLEIGVIAIFAREFLEAAIIIGQFRTIIFKSSLDGERQKRANKIVWASAAVAFMIAFVMILITGIALGAANKNFSMVAAEIIEGVSKVVAAFAILLLSLKVPKWLGLYDATPDVEAEEHAKQGAFIAAWVGCIKMFDPNDPLEPSALKFNVGWNIWREMAEIGAFLFPYFLRDNQNPLLIPASAAVGIAVALVLGGFIYWANGRFSNKVPLAVFMATLTGWLATGLFTGGCHEFEEAVYFDCLEKSGVDCRMTPVVFEIGAKGSSGRFWRHWELPMTIFKPFGYSKYPTALMIAAFWSFFVVACGTHYWQYWQNKKAKLAQGASADEPVKSVATA</sequence>
<gene>
    <name evidence="7" type="ORF">KFE25_004952</name>
</gene>
<dbReference type="OrthoDB" id="4364at2759"/>
<feature type="transmembrane region" description="Helical" evidence="6">
    <location>
        <begin position="292"/>
        <end position="312"/>
    </location>
</feature>
<dbReference type="OMA" id="IYWANGR"/>
<dbReference type="GO" id="GO:0033573">
    <property type="term" value="C:high-affinity iron permease complex"/>
    <property type="evidence" value="ECO:0007669"/>
    <property type="project" value="InterPro"/>
</dbReference>
<feature type="transmembrane region" description="Helical" evidence="6">
    <location>
        <begin position="181"/>
        <end position="202"/>
    </location>
</feature>
<evidence type="ECO:0000256" key="4">
    <source>
        <dbReference type="ARBA" id="ARBA00022989"/>
    </source>
</evidence>
<proteinExistence type="inferred from homology"/>
<name>A0A8J5XD90_DIALT</name>
<protein>
    <recommendedName>
        <fullName evidence="9">Iron permease FTR1</fullName>
    </recommendedName>
</protein>
<dbReference type="GO" id="GO:0015093">
    <property type="term" value="F:ferrous iron transmembrane transporter activity"/>
    <property type="evidence" value="ECO:0007669"/>
    <property type="project" value="TreeGrafter"/>
</dbReference>
<evidence type="ECO:0000256" key="5">
    <source>
        <dbReference type="ARBA" id="ARBA00023136"/>
    </source>
</evidence>
<dbReference type="PANTHER" id="PTHR31632">
    <property type="entry name" value="IRON TRANSPORTER FTH1"/>
    <property type="match status" value="1"/>
</dbReference>
<comment type="subcellular location">
    <subcellularLocation>
        <location evidence="1">Membrane</location>
        <topology evidence="1">Multi-pass membrane protein</topology>
    </subcellularLocation>
</comment>
<dbReference type="EMBL" id="JAGTXO010000016">
    <property type="protein sequence ID" value="KAG8463441.1"/>
    <property type="molecule type" value="Genomic_DNA"/>
</dbReference>
<evidence type="ECO:0000313" key="7">
    <source>
        <dbReference type="EMBL" id="KAG8463441.1"/>
    </source>
</evidence>
<feature type="transmembrane region" description="Helical" evidence="6">
    <location>
        <begin position="214"/>
        <end position="233"/>
    </location>
</feature>
<dbReference type="Proteomes" id="UP000751190">
    <property type="component" value="Unassembled WGS sequence"/>
</dbReference>
<comment type="similarity">
    <text evidence="2">Belongs to the oxidase-dependent Fe transporter (OFeT) (TC 9.A.10.1) family.</text>
</comment>
<accession>A0A8J5XD90</accession>
<feature type="transmembrane region" description="Helical" evidence="6">
    <location>
        <begin position="7"/>
        <end position="27"/>
    </location>
</feature>
<organism evidence="7 8">
    <name type="scientific">Diacronema lutheri</name>
    <name type="common">Unicellular marine alga</name>
    <name type="synonym">Monochrysis lutheri</name>
    <dbReference type="NCBI Taxonomy" id="2081491"/>
    <lineage>
        <taxon>Eukaryota</taxon>
        <taxon>Haptista</taxon>
        <taxon>Haptophyta</taxon>
        <taxon>Pavlovophyceae</taxon>
        <taxon>Pavlovales</taxon>
        <taxon>Pavlovaceae</taxon>
        <taxon>Diacronema</taxon>
    </lineage>
</organism>
<keyword evidence="5 6" id="KW-0472">Membrane</keyword>
<dbReference type="AlphaFoldDB" id="A0A8J5XD90"/>
<evidence type="ECO:0000256" key="3">
    <source>
        <dbReference type="ARBA" id="ARBA00022692"/>
    </source>
</evidence>
<evidence type="ECO:0000256" key="6">
    <source>
        <dbReference type="SAM" id="Phobius"/>
    </source>
</evidence>
<comment type="caution">
    <text evidence="7">The sequence shown here is derived from an EMBL/GenBank/DDBJ whole genome shotgun (WGS) entry which is preliminary data.</text>
</comment>
<keyword evidence="8" id="KW-1185">Reference proteome</keyword>
<reference evidence="7" key="1">
    <citation type="submission" date="2021-05" db="EMBL/GenBank/DDBJ databases">
        <title>The genome of the haptophyte Pavlova lutheri (Diacronema luteri, Pavlovales) - a model for lipid biosynthesis in eukaryotic algae.</title>
        <authorList>
            <person name="Hulatt C.J."/>
            <person name="Posewitz M.C."/>
        </authorList>
    </citation>
    <scope>NUCLEOTIDE SEQUENCE</scope>
    <source>
        <strain evidence="7">NIVA-4/92</strain>
    </source>
</reference>
<evidence type="ECO:0000256" key="2">
    <source>
        <dbReference type="ARBA" id="ARBA00008333"/>
    </source>
</evidence>
<feature type="transmembrane region" description="Helical" evidence="6">
    <location>
        <begin position="47"/>
        <end position="72"/>
    </location>
</feature>
<dbReference type="InterPro" id="IPR004923">
    <property type="entry name" value="FTR1/Fip1/EfeU"/>
</dbReference>
<dbReference type="PANTHER" id="PTHR31632:SF2">
    <property type="entry name" value="PLASMA MEMBRANE IRON PERMEASE"/>
    <property type="match status" value="1"/>
</dbReference>
<evidence type="ECO:0008006" key="9">
    <source>
        <dbReference type="Google" id="ProtNLM"/>
    </source>
</evidence>
<keyword evidence="4 6" id="KW-1133">Transmembrane helix</keyword>